<dbReference type="AlphaFoldDB" id="E2BJV7"/>
<name>E2BJV7_HARSA</name>
<dbReference type="InParanoid" id="E2BJV7"/>
<dbReference type="EMBL" id="GL448671">
    <property type="protein sequence ID" value="EFN84023.1"/>
    <property type="molecule type" value="Genomic_DNA"/>
</dbReference>
<accession>E2BJV7</accession>
<keyword evidence="3" id="KW-1185">Reference proteome</keyword>
<protein>
    <submittedName>
        <fullName evidence="2">Uncharacterized protein</fullName>
    </submittedName>
</protein>
<evidence type="ECO:0000313" key="3">
    <source>
        <dbReference type="Proteomes" id="UP000008237"/>
    </source>
</evidence>
<organism evidence="3">
    <name type="scientific">Harpegnathos saltator</name>
    <name type="common">Jerdon's jumping ant</name>
    <dbReference type="NCBI Taxonomy" id="610380"/>
    <lineage>
        <taxon>Eukaryota</taxon>
        <taxon>Metazoa</taxon>
        <taxon>Ecdysozoa</taxon>
        <taxon>Arthropoda</taxon>
        <taxon>Hexapoda</taxon>
        <taxon>Insecta</taxon>
        <taxon>Pterygota</taxon>
        <taxon>Neoptera</taxon>
        <taxon>Endopterygota</taxon>
        <taxon>Hymenoptera</taxon>
        <taxon>Apocrita</taxon>
        <taxon>Aculeata</taxon>
        <taxon>Formicoidea</taxon>
        <taxon>Formicidae</taxon>
        <taxon>Ponerinae</taxon>
        <taxon>Ponerini</taxon>
        <taxon>Harpegnathos</taxon>
    </lineage>
</organism>
<evidence type="ECO:0000256" key="1">
    <source>
        <dbReference type="SAM" id="MobiDB-lite"/>
    </source>
</evidence>
<reference evidence="2 3" key="1">
    <citation type="journal article" date="2010" name="Science">
        <title>Genomic comparison of the ants Camponotus floridanus and Harpegnathos saltator.</title>
        <authorList>
            <person name="Bonasio R."/>
            <person name="Zhang G."/>
            <person name="Ye C."/>
            <person name="Mutti N.S."/>
            <person name="Fang X."/>
            <person name="Qin N."/>
            <person name="Donahue G."/>
            <person name="Yang P."/>
            <person name="Li Q."/>
            <person name="Li C."/>
            <person name="Zhang P."/>
            <person name="Huang Z."/>
            <person name="Berger S.L."/>
            <person name="Reinberg D."/>
            <person name="Wang J."/>
            <person name="Liebig J."/>
        </authorList>
    </citation>
    <scope>NUCLEOTIDE SEQUENCE [LARGE SCALE GENOMIC DNA]</scope>
    <source>
        <strain evidence="2 3">R22 G/1</strain>
    </source>
</reference>
<gene>
    <name evidence="2" type="ORF">EAI_03732</name>
</gene>
<dbReference type="Proteomes" id="UP000008237">
    <property type="component" value="Unassembled WGS sequence"/>
</dbReference>
<feature type="compositionally biased region" description="Polar residues" evidence="1">
    <location>
        <begin position="150"/>
        <end position="166"/>
    </location>
</feature>
<proteinExistence type="predicted"/>
<sequence>MFIVAGSRTRSSAASTTIWSTSIDGEGTGCLQQANKPALPTLQGPLGLTSETLQTLASHSPEDAWKWSSESSGSQDDRVAPARKPSSQRTLGRRSANALGLRPSRSKIAKAPYGHLSNKGARNSEETVESLLRSRQRREPEIATRFEPLASTQQGVPAPPSTQQSL</sequence>
<feature type="region of interest" description="Disordered" evidence="1">
    <location>
        <begin position="57"/>
        <end position="166"/>
    </location>
</feature>
<evidence type="ECO:0000313" key="2">
    <source>
        <dbReference type="EMBL" id="EFN84023.1"/>
    </source>
</evidence>